<dbReference type="PANTHER" id="PTHR35105">
    <property type="entry name" value="EXPRESSED PROTEIN"/>
    <property type="match status" value="1"/>
</dbReference>
<dbReference type="InterPro" id="IPR029044">
    <property type="entry name" value="Nucleotide-diphossugar_trans"/>
</dbReference>
<dbReference type="EMBL" id="CP053069">
    <property type="protein sequence ID" value="QJR12700.1"/>
    <property type="molecule type" value="Genomic_DNA"/>
</dbReference>
<keyword evidence="2" id="KW-1185">Reference proteome</keyword>
<sequence length="233" mass="26624">MIRLFIGYDRREAAANAVLAHSLNRRSSEALAITPITLSSLRAMGLYRREENPLASTEFSFSRFLAPYLCGYEGWAIFMDNDILARDDIAKLWALRDDRYAVQVVKHNHVPKEGVKFLDKVQTKYEKKNWSSVMLLNCAKCTKLTPDYVNDASGLELHQFKWLQGDDQIGGLPQRWNHLVNYDAPNADAALVHFTLGGPYFNEYRDCEFADEWRAELADMLNVQQRVATAKTG</sequence>
<dbReference type="Proteomes" id="UP000501534">
    <property type="component" value="Chromosome"/>
</dbReference>
<reference evidence="1 2" key="1">
    <citation type="submission" date="2020-04" db="EMBL/GenBank/DDBJ databases">
        <title>Usitatibacter rugosus gen. nov., sp. nov. and Usitatibacter palustris sp. nov., novel members of Usitatibacteraceae fam. nov. within the order Nitrosomonadales isolated from soil.</title>
        <authorList>
            <person name="Huber K.J."/>
            <person name="Neumann-Schaal M."/>
            <person name="Geppert A."/>
            <person name="Luckner M."/>
            <person name="Wanner G."/>
            <person name="Overmann J."/>
        </authorList>
    </citation>
    <scope>NUCLEOTIDE SEQUENCE [LARGE SCALE GENOMIC DNA]</scope>
    <source>
        <strain evidence="1 2">0125_3</strain>
    </source>
</reference>
<name>A0A6M4GZM2_9PROT</name>
<dbReference type="AlphaFoldDB" id="A0A6M4GZM2"/>
<organism evidence="1 2">
    <name type="scientific">Usitatibacter rugosus</name>
    <dbReference type="NCBI Taxonomy" id="2732067"/>
    <lineage>
        <taxon>Bacteria</taxon>
        <taxon>Pseudomonadati</taxon>
        <taxon>Pseudomonadota</taxon>
        <taxon>Betaproteobacteria</taxon>
        <taxon>Nitrosomonadales</taxon>
        <taxon>Usitatibacteraceae</taxon>
        <taxon>Usitatibacter</taxon>
    </lineage>
</organism>
<evidence type="ECO:0000313" key="1">
    <source>
        <dbReference type="EMBL" id="QJR12700.1"/>
    </source>
</evidence>
<evidence type="ECO:0008006" key="3">
    <source>
        <dbReference type="Google" id="ProtNLM"/>
    </source>
</evidence>
<dbReference type="PANTHER" id="PTHR35105:SF3">
    <property type="entry name" value="EXPRESSED PROTEIN"/>
    <property type="match status" value="1"/>
</dbReference>
<dbReference type="SUPFAM" id="SSF53448">
    <property type="entry name" value="Nucleotide-diphospho-sugar transferases"/>
    <property type="match status" value="1"/>
</dbReference>
<protein>
    <recommendedName>
        <fullName evidence="3">Glycosyltransferase</fullName>
    </recommendedName>
</protein>
<proteinExistence type="predicted"/>
<dbReference type="KEGG" id="uru:DSM104443_03793"/>
<dbReference type="RefSeq" id="WP_171095129.1">
    <property type="nucleotide sequence ID" value="NZ_CP053069.1"/>
</dbReference>
<evidence type="ECO:0000313" key="2">
    <source>
        <dbReference type="Proteomes" id="UP000501534"/>
    </source>
</evidence>
<dbReference type="Gene3D" id="3.90.550.10">
    <property type="entry name" value="Spore Coat Polysaccharide Biosynthesis Protein SpsA, Chain A"/>
    <property type="match status" value="1"/>
</dbReference>
<accession>A0A6M4GZM2</accession>
<gene>
    <name evidence="1" type="ORF">DSM104443_03793</name>
</gene>